<proteinExistence type="predicted"/>
<accession>A0A4R7CT55</accession>
<sequence>MSHRKLCDMQQYAIPQTIPAKVSSDGLLLLLAYKSTALSWLRTEGMWVGQS</sequence>
<keyword evidence="2" id="KW-1185">Reference proteome</keyword>
<organism evidence="1 2">
    <name type="scientific">Sphingobacterium paludis</name>
    <dbReference type="NCBI Taxonomy" id="1476465"/>
    <lineage>
        <taxon>Bacteria</taxon>
        <taxon>Pseudomonadati</taxon>
        <taxon>Bacteroidota</taxon>
        <taxon>Sphingobacteriia</taxon>
        <taxon>Sphingobacteriales</taxon>
        <taxon>Sphingobacteriaceae</taxon>
        <taxon>Sphingobacterium</taxon>
    </lineage>
</organism>
<evidence type="ECO:0000313" key="1">
    <source>
        <dbReference type="EMBL" id="TDS08400.1"/>
    </source>
</evidence>
<gene>
    <name evidence="1" type="ORF">B0I21_11212</name>
</gene>
<reference evidence="1 2" key="1">
    <citation type="submission" date="2019-03" db="EMBL/GenBank/DDBJ databases">
        <title>Genomic Encyclopedia of Type Strains, Phase III (KMG-III): the genomes of soil and plant-associated and newly described type strains.</title>
        <authorList>
            <person name="Whitman W."/>
        </authorList>
    </citation>
    <scope>NUCLEOTIDE SEQUENCE [LARGE SCALE GENOMIC DNA]</scope>
    <source>
        <strain evidence="1 2">CGMCC 1.12801</strain>
    </source>
</reference>
<comment type="caution">
    <text evidence="1">The sequence shown here is derived from an EMBL/GenBank/DDBJ whole genome shotgun (WGS) entry which is preliminary data.</text>
</comment>
<evidence type="ECO:0000313" key="2">
    <source>
        <dbReference type="Proteomes" id="UP000294752"/>
    </source>
</evidence>
<dbReference type="EMBL" id="SNZV01000012">
    <property type="protein sequence ID" value="TDS08400.1"/>
    <property type="molecule type" value="Genomic_DNA"/>
</dbReference>
<dbReference type="RefSeq" id="WP_166637906.1">
    <property type="nucleotide sequence ID" value="NZ_SNZV01000012.1"/>
</dbReference>
<name>A0A4R7CT55_9SPHI</name>
<protein>
    <submittedName>
        <fullName evidence="1">Uncharacterized protein</fullName>
    </submittedName>
</protein>
<dbReference type="Proteomes" id="UP000294752">
    <property type="component" value="Unassembled WGS sequence"/>
</dbReference>
<dbReference type="AlphaFoldDB" id="A0A4R7CT55"/>